<comment type="similarity">
    <text evidence="3">Belongs to the CobD/CbiB family.</text>
</comment>
<keyword evidence="4" id="KW-1003">Cell membrane</keyword>
<comment type="subcellular location">
    <subcellularLocation>
        <location evidence="1">Cell membrane</location>
        <topology evidence="1">Multi-pass membrane protein</topology>
    </subcellularLocation>
</comment>
<evidence type="ECO:0000256" key="5">
    <source>
        <dbReference type="ARBA" id="ARBA00022573"/>
    </source>
</evidence>
<gene>
    <name evidence="10" type="ORF">TMPK1_26040</name>
</gene>
<evidence type="ECO:0000313" key="10">
    <source>
        <dbReference type="EMBL" id="GIL40367.1"/>
    </source>
</evidence>
<dbReference type="GO" id="GO:0005886">
    <property type="term" value="C:plasma membrane"/>
    <property type="evidence" value="ECO:0007669"/>
    <property type="project" value="UniProtKB-SubCell"/>
</dbReference>
<protein>
    <recommendedName>
        <fullName evidence="12">Cobalamin biosynthesis protein CobD</fullName>
    </recommendedName>
</protein>
<evidence type="ECO:0000256" key="3">
    <source>
        <dbReference type="ARBA" id="ARBA00006263"/>
    </source>
</evidence>
<dbReference type="Proteomes" id="UP000681075">
    <property type="component" value="Unassembled WGS sequence"/>
</dbReference>
<feature type="transmembrane region" description="Helical" evidence="9">
    <location>
        <begin position="60"/>
        <end position="82"/>
    </location>
</feature>
<feature type="transmembrane region" description="Helical" evidence="9">
    <location>
        <begin position="269"/>
        <end position="289"/>
    </location>
</feature>
<name>A0A8S8XFX5_9PROT</name>
<evidence type="ECO:0000256" key="4">
    <source>
        <dbReference type="ARBA" id="ARBA00022475"/>
    </source>
</evidence>
<comment type="pathway">
    <text evidence="2">Cofactor biosynthesis; adenosylcobalamin biosynthesis.</text>
</comment>
<dbReference type="EMBL" id="BOPV01000001">
    <property type="protein sequence ID" value="GIL40367.1"/>
    <property type="molecule type" value="Genomic_DNA"/>
</dbReference>
<dbReference type="PANTHER" id="PTHR34308:SF1">
    <property type="entry name" value="COBALAMIN BIOSYNTHESIS PROTEIN CBIB"/>
    <property type="match status" value="1"/>
</dbReference>
<keyword evidence="5" id="KW-0169">Cobalamin biosynthesis</keyword>
<organism evidence="10 11">
    <name type="scientific">Roseiterribacter gracilis</name>
    <dbReference type="NCBI Taxonomy" id="2812848"/>
    <lineage>
        <taxon>Bacteria</taxon>
        <taxon>Pseudomonadati</taxon>
        <taxon>Pseudomonadota</taxon>
        <taxon>Alphaproteobacteria</taxon>
        <taxon>Rhodospirillales</taxon>
        <taxon>Roseiterribacteraceae</taxon>
        <taxon>Roseiterribacter</taxon>
    </lineage>
</organism>
<evidence type="ECO:0008006" key="12">
    <source>
        <dbReference type="Google" id="ProtNLM"/>
    </source>
</evidence>
<accession>A0A8S8XFX5</accession>
<sequence>MPQGIAWLPPAMLLAALLLDIVFGSPAIAGRIPGLARFFARPALFFTKRLDRPARTPQVLAVRGAIIAALLLLLAAAIGIALHRLTRSWEGGLAAELLILSSGLALRRPFVAVRRALAKTKVAAEHTAMRTAIEQTAGALESGLALPVAAYLFLGLGGFVIAVAARVIDRAVGGARPGERPFAAAAHAAHRLLAAAPGHVLAVCLVVASIFVPGARHFAALREAWKSSGRDRPTLAAFAGVLHVALGGPPRWSGKGTARVTPSDLGRAFALYIAGVLVIVLVLAAVVLVDLQPRLIVLDSNEL</sequence>
<evidence type="ECO:0000313" key="11">
    <source>
        <dbReference type="Proteomes" id="UP000681075"/>
    </source>
</evidence>
<evidence type="ECO:0000256" key="7">
    <source>
        <dbReference type="ARBA" id="ARBA00022989"/>
    </source>
</evidence>
<dbReference type="GO" id="GO:0048472">
    <property type="term" value="F:threonine-phosphate decarboxylase activity"/>
    <property type="evidence" value="ECO:0007669"/>
    <property type="project" value="InterPro"/>
</dbReference>
<evidence type="ECO:0000256" key="6">
    <source>
        <dbReference type="ARBA" id="ARBA00022692"/>
    </source>
</evidence>
<evidence type="ECO:0000256" key="8">
    <source>
        <dbReference type="ARBA" id="ARBA00023136"/>
    </source>
</evidence>
<reference evidence="10" key="1">
    <citation type="submission" date="2021-02" db="EMBL/GenBank/DDBJ databases">
        <title>Genome sequence of Rhodospirillales sp. strain TMPK1 isolated from soil.</title>
        <authorList>
            <person name="Nakai R."/>
            <person name="Kusada H."/>
            <person name="Tamaki H."/>
        </authorList>
    </citation>
    <scope>NUCLEOTIDE SEQUENCE</scope>
    <source>
        <strain evidence="10">TMPK1</strain>
    </source>
</reference>
<dbReference type="PANTHER" id="PTHR34308">
    <property type="entry name" value="COBALAMIN BIOSYNTHESIS PROTEIN CBIB"/>
    <property type="match status" value="1"/>
</dbReference>
<evidence type="ECO:0000256" key="9">
    <source>
        <dbReference type="SAM" id="Phobius"/>
    </source>
</evidence>
<keyword evidence="6 9" id="KW-0812">Transmembrane</keyword>
<feature type="transmembrane region" description="Helical" evidence="9">
    <location>
        <begin position="12"/>
        <end position="39"/>
    </location>
</feature>
<dbReference type="RefSeq" id="WP_420243467.1">
    <property type="nucleotide sequence ID" value="NZ_BOPV01000001.1"/>
</dbReference>
<comment type="caution">
    <text evidence="10">The sequence shown here is derived from an EMBL/GenBank/DDBJ whole genome shotgun (WGS) entry which is preliminary data.</text>
</comment>
<evidence type="ECO:0000256" key="1">
    <source>
        <dbReference type="ARBA" id="ARBA00004651"/>
    </source>
</evidence>
<feature type="transmembrane region" description="Helical" evidence="9">
    <location>
        <begin position="188"/>
        <end position="212"/>
    </location>
</feature>
<feature type="transmembrane region" description="Helical" evidence="9">
    <location>
        <begin position="148"/>
        <end position="168"/>
    </location>
</feature>
<dbReference type="AlphaFoldDB" id="A0A8S8XFX5"/>
<proteinExistence type="inferred from homology"/>
<evidence type="ECO:0000256" key="2">
    <source>
        <dbReference type="ARBA" id="ARBA00004953"/>
    </source>
</evidence>
<feature type="transmembrane region" description="Helical" evidence="9">
    <location>
        <begin position="233"/>
        <end position="249"/>
    </location>
</feature>
<dbReference type="InterPro" id="IPR004485">
    <property type="entry name" value="Cobalamin_biosynth_CobD/CbiB"/>
</dbReference>
<keyword evidence="11" id="KW-1185">Reference proteome</keyword>
<keyword evidence="8 9" id="KW-0472">Membrane</keyword>
<dbReference type="GO" id="GO:0009236">
    <property type="term" value="P:cobalamin biosynthetic process"/>
    <property type="evidence" value="ECO:0007669"/>
    <property type="project" value="UniProtKB-KW"/>
</dbReference>
<keyword evidence="7 9" id="KW-1133">Transmembrane helix</keyword>